<dbReference type="Proteomes" id="UP000193642">
    <property type="component" value="Unassembled WGS sequence"/>
</dbReference>
<name>A0A1Y2CDQ0_9FUNG</name>
<dbReference type="Pfam" id="PF00134">
    <property type="entry name" value="Cyclin_N"/>
    <property type="match status" value="1"/>
</dbReference>
<proteinExistence type="predicted"/>
<dbReference type="GO" id="GO:0019901">
    <property type="term" value="F:protein kinase binding"/>
    <property type="evidence" value="ECO:0007669"/>
    <property type="project" value="InterPro"/>
</dbReference>
<dbReference type="Gene3D" id="1.10.472.10">
    <property type="entry name" value="Cyclin-like"/>
    <property type="match status" value="1"/>
</dbReference>
<dbReference type="OrthoDB" id="10250320at2759"/>
<dbReference type="GO" id="GO:0005634">
    <property type="term" value="C:nucleus"/>
    <property type="evidence" value="ECO:0007669"/>
    <property type="project" value="TreeGrafter"/>
</dbReference>
<feature type="domain" description="Cyclin N-terminal" evidence="2">
    <location>
        <begin position="64"/>
        <end position="145"/>
    </location>
</feature>
<dbReference type="InterPro" id="IPR013922">
    <property type="entry name" value="Cyclin_PHO80-like"/>
</dbReference>
<dbReference type="InterPro" id="IPR006671">
    <property type="entry name" value="Cyclin_N"/>
</dbReference>
<dbReference type="STRING" id="329046.A0A1Y2CDQ0"/>
<dbReference type="InterPro" id="IPR036915">
    <property type="entry name" value="Cyclin-like_sf"/>
</dbReference>
<evidence type="ECO:0000313" key="4">
    <source>
        <dbReference type="Proteomes" id="UP000193642"/>
    </source>
</evidence>
<dbReference type="GO" id="GO:0016538">
    <property type="term" value="F:cyclin-dependent protein serine/threonine kinase regulator activity"/>
    <property type="evidence" value="ECO:0007669"/>
    <property type="project" value="TreeGrafter"/>
</dbReference>
<evidence type="ECO:0000259" key="2">
    <source>
        <dbReference type="Pfam" id="PF00134"/>
    </source>
</evidence>
<dbReference type="CDD" id="cd20557">
    <property type="entry name" value="CYCLIN_ScPCL1-like"/>
    <property type="match status" value="1"/>
</dbReference>
<feature type="region of interest" description="Disordered" evidence="1">
    <location>
        <begin position="171"/>
        <end position="193"/>
    </location>
</feature>
<dbReference type="GO" id="GO:0000307">
    <property type="term" value="C:cyclin-dependent protein kinase holoenzyme complex"/>
    <property type="evidence" value="ECO:0007669"/>
    <property type="project" value="TreeGrafter"/>
</dbReference>
<dbReference type="PANTHER" id="PTHR15615:SF27">
    <property type="entry name" value="PHO85 CYCLIN CLG1"/>
    <property type="match status" value="1"/>
</dbReference>
<evidence type="ECO:0000313" key="3">
    <source>
        <dbReference type="EMBL" id="ORY45190.1"/>
    </source>
</evidence>
<gene>
    <name evidence="3" type="ORF">BCR33DRAFT_195006</name>
</gene>
<dbReference type="PANTHER" id="PTHR15615">
    <property type="match status" value="1"/>
</dbReference>
<sequence>MSSRKTGSELYDAMDDCFGTVGASEVLTDIILKTMIRKIPIPFEEAKNLREFAYQILNITNPSYSVILAALTYIDRYFNSKLRFNEKHPLIHYQLFLTAFLCAYKYVNERAVKNTAWIRASGGMFELVEINKMEKEFYNCIYYDLLVEDIMTQDSWKDTIKDILELAEPSNSASKHSEVQSRPSTSITSPLSARTPSLQTASFASRSSFAASAVSLVQKVEAARKKSWKGFLTLFGKVEREKDKDKRK</sequence>
<evidence type="ECO:0000256" key="1">
    <source>
        <dbReference type="SAM" id="MobiDB-lite"/>
    </source>
</evidence>
<keyword evidence="4" id="KW-1185">Reference proteome</keyword>
<organism evidence="3 4">
    <name type="scientific">Rhizoclosmatium globosum</name>
    <dbReference type="NCBI Taxonomy" id="329046"/>
    <lineage>
        <taxon>Eukaryota</taxon>
        <taxon>Fungi</taxon>
        <taxon>Fungi incertae sedis</taxon>
        <taxon>Chytridiomycota</taxon>
        <taxon>Chytridiomycota incertae sedis</taxon>
        <taxon>Chytridiomycetes</taxon>
        <taxon>Chytridiales</taxon>
        <taxon>Chytriomycetaceae</taxon>
        <taxon>Rhizoclosmatium</taxon>
    </lineage>
</organism>
<reference evidence="3 4" key="1">
    <citation type="submission" date="2016-07" db="EMBL/GenBank/DDBJ databases">
        <title>Pervasive Adenine N6-methylation of Active Genes in Fungi.</title>
        <authorList>
            <consortium name="DOE Joint Genome Institute"/>
            <person name="Mondo S.J."/>
            <person name="Dannebaum R.O."/>
            <person name="Kuo R.C."/>
            <person name="Labutti K."/>
            <person name="Haridas S."/>
            <person name="Kuo A."/>
            <person name="Salamov A."/>
            <person name="Ahrendt S.R."/>
            <person name="Lipzen A."/>
            <person name="Sullivan W."/>
            <person name="Andreopoulos W.B."/>
            <person name="Clum A."/>
            <person name="Lindquist E."/>
            <person name="Daum C."/>
            <person name="Ramamoorthy G.K."/>
            <person name="Gryganskyi A."/>
            <person name="Culley D."/>
            <person name="Magnuson J.K."/>
            <person name="James T.Y."/>
            <person name="O'Malley M.A."/>
            <person name="Stajich J.E."/>
            <person name="Spatafora J.W."/>
            <person name="Visel A."/>
            <person name="Grigoriev I.V."/>
        </authorList>
    </citation>
    <scope>NUCLEOTIDE SEQUENCE [LARGE SCALE GENOMIC DNA]</scope>
    <source>
        <strain evidence="3 4">JEL800</strain>
    </source>
</reference>
<dbReference type="EMBL" id="MCGO01000020">
    <property type="protein sequence ID" value="ORY45190.1"/>
    <property type="molecule type" value="Genomic_DNA"/>
</dbReference>
<accession>A0A1Y2CDQ0</accession>
<dbReference type="AlphaFoldDB" id="A0A1Y2CDQ0"/>
<dbReference type="SUPFAM" id="SSF47954">
    <property type="entry name" value="Cyclin-like"/>
    <property type="match status" value="1"/>
</dbReference>
<comment type="caution">
    <text evidence="3">The sequence shown here is derived from an EMBL/GenBank/DDBJ whole genome shotgun (WGS) entry which is preliminary data.</text>
</comment>
<protein>
    <recommendedName>
        <fullName evidence="2">Cyclin N-terminal domain-containing protein</fullName>
    </recommendedName>
</protein>